<dbReference type="PANTHER" id="PTHR22901:SF0">
    <property type="entry name" value="SIALATE O-ACETYLESTERASE"/>
    <property type="match status" value="1"/>
</dbReference>
<evidence type="ECO:0000256" key="1">
    <source>
        <dbReference type="ARBA" id="ARBA00022801"/>
    </source>
</evidence>
<name>A0ABW4IBE5_9SPHI</name>
<dbReference type="Pfam" id="PF03629">
    <property type="entry name" value="SASA"/>
    <property type="match status" value="1"/>
</dbReference>
<evidence type="ECO:0000259" key="2">
    <source>
        <dbReference type="Pfam" id="PF03629"/>
    </source>
</evidence>
<gene>
    <name evidence="3" type="ORF">ACFSAH_05315</name>
</gene>
<dbReference type="InterPro" id="IPR036514">
    <property type="entry name" value="SGNH_hydro_sf"/>
</dbReference>
<dbReference type="Proteomes" id="UP001597118">
    <property type="component" value="Unassembled WGS sequence"/>
</dbReference>
<dbReference type="Gene3D" id="2.60.40.10">
    <property type="entry name" value="Immunoglobulins"/>
    <property type="match status" value="1"/>
</dbReference>
<protein>
    <submittedName>
        <fullName evidence="3">Sialate O-acetylesterase</fullName>
    </submittedName>
</protein>
<dbReference type="InterPro" id="IPR005181">
    <property type="entry name" value="SASA"/>
</dbReference>
<dbReference type="Gene3D" id="3.40.50.1110">
    <property type="entry name" value="SGNH hydrolase"/>
    <property type="match status" value="1"/>
</dbReference>
<comment type="caution">
    <text evidence="3">The sequence shown here is derived from an EMBL/GenBank/DDBJ whole genome shotgun (WGS) entry which is preliminary data.</text>
</comment>
<accession>A0ABW4IBE5</accession>
<proteinExistence type="predicted"/>
<reference evidence="4" key="1">
    <citation type="journal article" date="2019" name="Int. J. Syst. Evol. Microbiol.">
        <title>The Global Catalogue of Microorganisms (GCM) 10K type strain sequencing project: providing services to taxonomists for standard genome sequencing and annotation.</title>
        <authorList>
            <consortium name="The Broad Institute Genomics Platform"/>
            <consortium name="The Broad Institute Genome Sequencing Center for Infectious Disease"/>
            <person name="Wu L."/>
            <person name="Ma J."/>
        </authorList>
    </citation>
    <scope>NUCLEOTIDE SEQUENCE [LARGE SCALE GENOMIC DNA]</scope>
    <source>
        <strain evidence="4">CCUG 53762</strain>
    </source>
</reference>
<dbReference type="InterPro" id="IPR013783">
    <property type="entry name" value="Ig-like_fold"/>
</dbReference>
<dbReference type="EMBL" id="JBHUDG010000004">
    <property type="protein sequence ID" value="MFD1629287.1"/>
    <property type="molecule type" value="Genomic_DNA"/>
</dbReference>
<keyword evidence="4" id="KW-1185">Reference proteome</keyword>
<evidence type="ECO:0000313" key="4">
    <source>
        <dbReference type="Proteomes" id="UP001597118"/>
    </source>
</evidence>
<evidence type="ECO:0000313" key="3">
    <source>
        <dbReference type="EMBL" id="MFD1629287.1"/>
    </source>
</evidence>
<dbReference type="InterPro" id="IPR039329">
    <property type="entry name" value="SIAE"/>
</dbReference>
<dbReference type="SUPFAM" id="SSF52266">
    <property type="entry name" value="SGNH hydrolase"/>
    <property type="match status" value="1"/>
</dbReference>
<dbReference type="RefSeq" id="WP_379661667.1">
    <property type="nucleotide sequence ID" value="NZ_JBHUDG010000004.1"/>
</dbReference>
<organism evidence="3 4">
    <name type="scientific">Pseudopedobacter beijingensis</name>
    <dbReference type="NCBI Taxonomy" id="1207056"/>
    <lineage>
        <taxon>Bacteria</taxon>
        <taxon>Pseudomonadati</taxon>
        <taxon>Bacteroidota</taxon>
        <taxon>Sphingobacteriia</taxon>
        <taxon>Sphingobacteriales</taxon>
        <taxon>Sphingobacteriaceae</taxon>
        <taxon>Pseudopedobacter</taxon>
    </lineage>
</organism>
<sequence>MRYRILFFLLISAFFVKADIKLPALVGDNMVLQQNATINIWGKAKANSKVTVKVGWDNNVYSTSSDAVGNWEIKVKTIGGSQTAYEMMISDGNEINLKNILLGEVWLCGGQSNMEMSTRGYTNQPIDNALDEMMDFDYPSIRFFLVQKNFSIEVQSDIIGKWNLLNPKVIETASVVGLNFAKIINKILNVPVGVIGCYWGGSTIEAWMSEESLREFGPVIINKESLDRKNPNIHRVANMTPTVLYNAMLKPISRYAISGALFYQGEANVNNPDRYQKLLPAMVKNWRKDFEINFPFYYVQIAPFRYGGSNEIEAALLREAQYKAKTDIPNSGIVSTIDIGSESTIHPSDKRTVAKRLAYLALYKTYKINGLNGETPYYVSHTIEGDKAIITLENIGYGLHSKTERFMGFEIAGEDKVFYPATVKNVNRVNNKLIVFSDRVKKPVAVRYAFKNYQYGNLYNSYGIAALPFRTDSW</sequence>
<feature type="domain" description="Sialate O-acetylesterase" evidence="2">
    <location>
        <begin position="104"/>
        <end position="350"/>
    </location>
</feature>
<dbReference type="PANTHER" id="PTHR22901">
    <property type="entry name" value="SIALATE O-ACETYLESTERASE"/>
    <property type="match status" value="1"/>
</dbReference>
<keyword evidence="1" id="KW-0378">Hydrolase</keyword>